<evidence type="ECO:0000256" key="5">
    <source>
        <dbReference type="SAM" id="MobiDB-lite"/>
    </source>
</evidence>
<dbReference type="Pfam" id="PF09668">
    <property type="entry name" value="Asp_protease"/>
    <property type="match status" value="1"/>
</dbReference>
<proteinExistence type="inferred from homology"/>
<dbReference type="Gene3D" id="3.10.20.90">
    <property type="entry name" value="Phosphatidylinositol 3-kinase Catalytic Subunit, Chain A, domain 1"/>
    <property type="match status" value="1"/>
</dbReference>
<dbReference type="CDD" id="cd05479">
    <property type="entry name" value="RP_DDI"/>
    <property type="match status" value="1"/>
</dbReference>
<evidence type="ECO:0000313" key="7">
    <source>
        <dbReference type="EMBL" id="CAD7278770.1"/>
    </source>
</evidence>
<keyword evidence="3" id="KW-0064">Aspartyl protease</keyword>
<dbReference type="PANTHER" id="PTHR15397">
    <property type="entry name" value="SODIUM-GLUCOSE COTRANSPORTER REGULATORY PROTEIN -RELATED"/>
    <property type="match status" value="1"/>
</dbReference>
<feature type="region of interest" description="Disordered" evidence="5">
    <location>
        <begin position="73"/>
        <end position="97"/>
    </location>
</feature>
<feature type="domain" description="Ubiquitin-like" evidence="6">
    <location>
        <begin position="1"/>
        <end position="78"/>
    </location>
</feature>
<dbReference type="InterPro" id="IPR057273">
    <property type="entry name" value="Ddi1/2_HDD"/>
</dbReference>
<name>A0A7R9GF35_9CRUS</name>
<evidence type="ECO:0000313" key="8">
    <source>
        <dbReference type="Proteomes" id="UP000678499"/>
    </source>
</evidence>
<evidence type="ECO:0000259" key="6">
    <source>
        <dbReference type="PROSITE" id="PS50053"/>
    </source>
</evidence>
<dbReference type="EMBL" id="OA883392">
    <property type="protein sequence ID" value="CAD7278770.1"/>
    <property type="molecule type" value="Genomic_DNA"/>
</dbReference>
<evidence type="ECO:0000256" key="2">
    <source>
        <dbReference type="ARBA" id="ARBA00022670"/>
    </source>
</evidence>
<dbReference type="InterPro" id="IPR033882">
    <property type="entry name" value="DDI1_N"/>
</dbReference>
<gene>
    <name evidence="7" type="ORF">NMOB1V02_LOCUS6467</name>
</gene>
<dbReference type="PROSITE" id="PS50053">
    <property type="entry name" value="UBIQUITIN_2"/>
    <property type="match status" value="1"/>
</dbReference>
<keyword evidence="8" id="KW-1185">Reference proteome</keyword>
<dbReference type="InterPro" id="IPR019103">
    <property type="entry name" value="Peptidase_aspartic_DDI1-type"/>
</dbReference>
<accession>A0A7R9GF35</accession>
<dbReference type="CDD" id="cd01796">
    <property type="entry name" value="Ubl_Ddi1_like"/>
    <property type="match status" value="1"/>
</dbReference>
<sequence length="409" mass="45060">MRLLFTSDVSDHVFSLEVGEDIELAVLKALCESESGIPGQEMSLIFNNTSLDGDSRLIGSFGLKDNDMVLVRRRQSNSSRSPSRSVPGPSQASMDDPRVLREMFLANPEQRALLNQSNPPLAKALESSDPEEFNKVFREQMRVRQEEERRRMMMLTADPFDPTAQQMIAEEIRRKNVDANMEQALEHNPESFGTVVMLYVDCVVNKHHVKAFVDTGAQTTLMSAECADRCGIKRLIDTRWSGIAKGVGTQRITGRIHMVQIEIAGCFLASSFSILEDQPMDMLLGLDMLKRHQCIVDLNRNVLIIGTTGKETRFLNENELPPCARMSGPAAAAEATSADDEALAKALAASAEEAASKQSPFPEKDIKEVMNAGCNRQQALDELTKAKGDPKVAIIAVLTRGFSSGTSKK</sequence>
<comment type="similarity">
    <text evidence="1">Belongs to the DDI1 family.</text>
</comment>
<dbReference type="OrthoDB" id="1047367at2759"/>
<feature type="compositionally biased region" description="Low complexity" evidence="5">
    <location>
        <begin position="76"/>
        <end position="90"/>
    </location>
</feature>
<evidence type="ECO:0000256" key="4">
    <source>
        <dbReference type="ARBA" id="ARBA00022801"/>
    </source>
</evidence>
<evidence type="ECO:0000256" key="1">
    <source>
        <dbReference type="ARBA" id="ARBA00009136"/>
    </source>
</evidence>
<protein>
    <recommendedName>
        <fullName evidence="6">Ubiquitin-like domain-containing protein</fullName>
    </recommendedName>
</protein>
<dbReference type="AlphaFoldDB" id="A0A7R9GF35"/>
<dbReference type="GO" id="GO:0006508">
    <property type="term" value="P:proteolysis"/>
    <property type="evidence" value="ECO:0007669"/>
    <property type="project" value="UniProtKB-KW"/>
</dbReference>
<keyword evidence="2" id="KW-0645">Protease</keyword>
<dbReference type="InterPro" id="IPR029071">
    <property type="entry name" value="Ubiquitin-like_domsf"/>
</dbReference>
<organism evidence="7">
    <name type="scientific">Notodromas monacha</name>
    <dbReference type="NCBI Taxonomy" id="399045"/>
    <lineage>
        <taxon>Eukaryota</taxon>
        <taxon>Metazoa</taxon>
        <taxon>Ecdysozoa</taxon>
        <taxon>Arthropoda</taxon>
        <taxon>Crustacea</taxon>
        <taxon>Oligostraca</taxon>
        <taxon>Ostracoda</taxon>
        <taxon>Podocopa</taxon>
        <taxon>Podocopida</taxon>
        <taxon>Cypridocopina</taxon>
        <taxon>Cypridoidea</taxon>
        <taxon>Cyprididae</taxon>
        <taxon>Notodromas</taxon>
    </lineage>
</organism>
<dbReference type="InterPro" id="IPR000626">
    <property type="entry name" value="Ubiquitin-like_dom"/>
</dbReference>
<dbReference type="Pfam" id="PF24669">
    <property type="entry name" value="Ddi2_HDD"/>
    <property type="match status" value="1"/>
</dbReference>
<dbReference type="PANTHER" id="PTHR15397:SF3">
    <property type="entry name" value="DNA DAMAGE INDUCIBLE 1 HOMOLOG 2"/>
    <property type="match status" value="1"/>
</dbReference>
<dbReference type="FunFam" id="2.40.70.10:FF:000005">
    <property type="entry name" value="DNA damage inducible 1 homolog 2"/>
    <property type="match status" value="1"/>
</dbReference>
<keyword evidence="4" id="KW-0378">Hydrolase</keyword>
<dbReference type="SUPFAM" id="SSF54236">
    <property type="entry name" value="Ubiquitin-like"/>
    <property type="match status" value="1"/>
</dbReference>
<dbReference type="EMBL" id="CAJPEX010001355">
    <property type="protein sequence ID" value="CAG0918922.1"/>
    <property type="molecule type" value="Genomic_DNA"/>
</dbReference>
<dbReference type="Proteomes" id="UP000678499">
    <property type="component" value="Unassembled WGS sequence"/>
</dbReference>
<dbReference type="InterPro" id="IPR021109">
    <property type="entry name" value="Peptidase_aspartic_dom_sf"/>
</dbReference>
<reference evidence="7" key="1">
    <citation type="submission" date="2020-11" db="EMBL/GenBank/DDBJ databases">
        <authorList>
            <person name="Tran Van P."/>
        </authorList>
    </citation>
    <scope>NUCLEOTIDE SEQUENCE</scope>
</reference>
<dbReference type="GO" id="GO:0004190">
    <property type="term" value="F:aspartic-type endopeptidase activity"/>
    <property type="evidence" value="ECO:0007669"/>
    <property type="project" value="UniProtKB-KW"/>
</dbReference>
<evidence type="ECO:0000256" key="3">
    <source>
        <dbReference type="ARBA" id="ARBA00022750"/>
    </source>
</evidence>
<dbReference type="Gene3D" id="2.40.70.10">
    <property type="entry name" value="Acid Proteases"/>
    <property type="match status" value="1"/>
</dbReference>
<dbReference type="SUPFAM" id="SSF50630">
    <property type="entry name" value="Acid proteases"/>
    <property type="match status" value="1"/>
</dbReference>